<dbReference type="InterPro" id="IPR036220">
    <property type="entry name" value="UDP-Glc/GDP-Man_DH_C_sf"/>
</dbReference>
<gene>
    <name evidence="6" type="primary">wecC</name>
    <name evidence="5" type="ORF">FHS52_001037</name>
    <name evidence="6" type="ORF">GRI59_01460</name>
</gene>
<dbReference type="RefSeq" id="WP_160759427.1">
    <property type="nucleotide sequence ID" value="NZ_BAAADZ010000002.1"/>
</dbReference>
<evidence type="ECO:0000256" key="2">
    <source>
        <dbReference type="ARBA" id="ARBA00023027"/>
    </source>
</evidence>
<dbReference type="GO" id="GO:0051287">
    <property type="term" value="F:NAD binding"/>
    <property type="evidence" value="ECO:0007669"/>
    <property type="project" value="InterPro"/>
</dbReference>
<reference evidence="6 7" key="1">
    <citation type="submission" date="2019-12" db="EMBL/GenBank/DDBJ databases">
        <title>Genomic-based taxomic classification of the family Erythrobacteraceae.</title>
        <authorList>
            <person name="Xu L."/>
        </authorList>
    </citation>
    <scope>NUCLEOTIDE SEQUENCE [LARGE SCALE GENOMIC DNA]</scope>
    <source>
        <strain evidence="6 7">JCM 10282</strain>
    </source>
</reference>
<dbReference type="EMBL" id="JACICE010000001">
    <property type="protein sequence ID" value="MBB3775094.1"/>
    <property type="molecule type" value="Genomic_DNA"/>
</dbReference>
<dbReference type="Pfam" id="PF03720">
    <property type="entry name" value="UDPG_MGDP_dh_C"/>
    <property type="match status" value="1"/>
</dbReference>
<name>A0A6I4UFQ7_9SPHN</name>
<evidence type="ECO:0000259" key="4">
    <source>
        <dbReference type="SMART" id="SM00984"/>
    </source>
</evidence>
<dbReference type="NCBIfam" id="NF008286">
    <property type="entry name" value="PRK11064.1"/>
    <property type="match status" value="1"/>
</dbReference>
<sequence>MNAPFDATAALGRKALAHPAPDHQVAVIGLGYIGLPTAAVLASYGWSVCGVDVSQKVVDTVNAGGVHIEERDLDKLVHDAITAQTLVASTEVPTASFYMIAVPTPLGPDNAPDISYVEAAARAIAPRILPGACVIVESTSPVGTTERVAAIIAEARPDLVVPSDGCDEEADIALAYCPERVLPGRIVNELVHNDRVIGGVTPACAERAAVLYTSFVKGDCLTTTARVAETVKLVENSFRDVNIAFANELSMIADVIGVDVWEVIRLANRHPRVNILQPGPGVGGHCIAVDPWFLVAGAPAAARLVRTAREVNDHKAVHTESKIRALLDAAPQGKVALLGLAFKPDIDDFRESPALEIAEALSHTHGNRILVVEPFTDELPPAFGGSGASLVTLDAALRQAEIVVVLVDHTAFKHLSPADLAGKLVFDTRGMLRR</sequence>
<dbReference type="OrthoDB" id="9803238at2"/>
<dbReference type="GO" id="GO:0000271">
    <property type="term" value="P:polysaccharide biosynthetic process"/>
    <property type="evidence" value="ECO:0007669"/>
    <property type="project" value="InterPro"/>
</dbReference>
<organism evidence="6 7">
    <name type="scientific">Erythrobacter ramosus</name>
    <dbReference type="NCBI Taxonomy" id="35811"/>
    <lineage>
        <taxon>Bacteria</taxon>
        <taxon>Pseudomonadati</taxon>
        <taxon>Pseudomonadota</taxon>
        <taxon>Alphaproteobacteria</taxon>
        <taxon>Sphingomonadales</taxon>
        <taxon>Erythrobacteraceae</taxon>
        <taxon>Erythrobacter/Porphyrobacter group</taxon>
        <taxon>Erythrobacter</taxon>
    </lineage>
</organism>
<dbReference type="InterPro" id="IPR001732">
    <property type="entry name" value="UDP-Glc/GDP-Man_DH_N"/>
</dbReference>
<dbReference type="InterPro" id="IPR017476">
    <property type="entry name" value="UDP-Glc/GDP-Man"/>
</dbReference>
<dbReference type="Pfam" id="PF03721">
    <property type="entry name" value="UDPG_MGDP_dh_N"/>
    <property type="match status" value="1"/>
</dbReference>
<dbReference type="InterPro" id="IPR008927">
    <property type="entry name" value="6-PGluconate_DH-like_C_sf"/>
</dbReference>
<comment type="caution">
    <text evidence="6">The sequence shown here is derived from an EMBL/GenBank/DDBJ whole genome shotgun (WGS) entry which is preliminary data.</text>
</comment>
<accession>A0A6I4UFQ7</accession>
<evidence type="ECO:0000313" key="5">
    <source>
        <dbReference type="EMBL" id="MBB3775094.1"/>
    </source>
</evidence>
<evidence type="ECO:0000313" key="7">
    <source>
        <dbReference type="Proteomes" id="UP000430021"/>
    </source>
</evidence>
<feature type="domain" description="UDP-glucose/GDP-mannose dehydrogenase C-terminal" evidence="4">
    <location>
        <begin position="336"/>
        <end position="434"/>
    </location>
</feature>
<dbReference type="InterPro" id="IPR028359">
    <property type="entry name" value="UDP_ManNAc/GlcNAc_DH"/>
</dbReference>
<dbReference type="EMBL" id="WTYB01000001">
    <property type="protein sequence ID" value="MXP37278.1"/>
    <property type="molecule type" value="Genomic_DNA"/>
</dbReference>
<keyword evidence="2" id="KW-0520">NAD</keyword>
<evidence type="ECO:0000313" key="6">
    <source>
        <dbReference type="EMBL" id="MXP37278.1"/>
    </source>
</evidence>
<evidence type="ECO:0000256" key="3">
    <source>
        <dbReference type="PIRNR" id="PIRNR000124"/>
    </source>
</evidence>
<dbReference type="NCBIfam" id="TIGR03026">
    <property type="entry name" value="NDP-sugDHase"/>
    <property type="match status" value="1"/>
</dbReference>
<evidence type="ECO:0000313" key="8">
    <source>
        <dbReference type="Proteomes" id="UP000548685"/>
    </source>
</evidence>
<dbReference type="InterPro" id="IPR014026">
    <property type="entry name" value="UDP-Glc/GDP-Man_DH_dimer"/>
</dbReference>
<dbReference type="InterPro" id="IPR014027">
    <property type="entry name" value="UDP-Glc/GDP-Man_DH_C"/>
</dbReference>
<dbReference type="PANTHER" id="PTHR43491">
    <property type="entry name" value="UDP-N-ACETYL-D-MANNOSAMINE DEHYDROGENASE"/>
    <property type="match status" value="1"/>
</dbReference>
<dbReference type="PIRSF" id="PIRSF500136">
    <property type="entry name" value="UDP_ManNAc_DH"/>
    <property type="match status" value="1"/>
</dbReference>
<protein>
    <submittedName>
        <fullName evidence="6">UDP-N-acetyl-D-mannosamine dehydrogenase</fullName>
    </submittedName>
    <submittedName>
        <fullName evidence="5">UDP-N-acetyl-D-mannosaminuronic acid dehydrogenase</fullName>
        <ecNumber evidence="5 6">1.1.1.336</ecNumber>
    </submittedName>
</protein>
<dbReference type="SMART" id="SM00984">
    <property type="entry name" value="UDPG_MGDP_dh_C"/>
    <property type="match status" value="1"/>
</dbReference>
<dbReference type="SUPFAM" id="SSF51735">
    <property type="entry name" value="NAD(P)-binding Rossmann-fold domains"/>
    <property type="match status" value="1"/>
</dbReference>
<keyword evidence="8" id="KW-1185">Reference proteome</keyword>
<dbReference type="EC" id="1.1.1.336" evidence="5 6"/>
<dbReference type="AlphaFoldDB" id="A0A6I4UFQ7"/>
<dbReference type="SUPFAM" id="SSF52413">
    <property type="entry name" value="UDP-glucose/GDP-mannose dehydrogenase C-terminal domain"/>
    <property type="match status" value="1"/>
</dbReference>
<dbReference type="Gene3D" id="3.40.50.720">
    <property type="entry name" value="NAD(P)-binding Rossmann-like Domain"/>
    <property type="match status" value="2"/>
</dbReference>
<dbReference type="InterPro" id="IPR036291">
    <property type="entry name" value="NAD(P)-bd_dom_sf"/>
</dbReference>
<dbReference type="GO" id="GO:0016628">
    <property type="term" value="F:oxidoreductase activity, acting on the CH-CH group of donors, NAD or NADP as acceptor"/>
    <property type="evidence" value="ECO:0007669"/>
    <property type="project" value="InterPro"/>
</dbReference>
<comment type="similarity">
    <text evidence="3">Belongs to the UDP-glucose/GDP-mannose dehydrogenase family.</text>
</comment>
<dbReference type="GO" id="GO:0089714">
    <property type="term" value="F:UDP-N-acetyl-D-mannosamine dehydrogenase activity"/>
    <property type="evidence" value="ECO:0007669"/>
    <property type="project" value="UniProtKB-EC"/>
</dbReference>
<dbReference type="Proteomes" id="UP000548685">
    <property type="component" value="Unassembled WGS sequence"/>
</dbReference>
<dbReference type="Proteomes" id="UP000430021">
    <property type="component" value="Unassembled WGS sequence"/>
</dbReference>
<dbReference type="PIRSF" id="PIRSF000124">
    <property type="entry name" value="UDPglc_GDPman_dh"/>
    <property type="match status" value="1"/>
</dbReference>
<reference evidence="5 8" key="2">
    <citation type="submission" date="2020-08" db="EMBL/GenBank/DDBJ databases">
        <title>Genomic Encyclopedia of Type Strains, Phase IV (KMG-IV): sequencing the most valuable type-strain genomes for metagenomic binning, comparative biology and taxonomic classification.</title>
        <authorList>
            <person name="Goeker M."/>
        </authorList>
    </citation>
    <scope>NUCLEOTIDE SEQUENCE [LARGE SCALE GENOMIC DNA]</scope>
    <source>
        <strain evidence="5 8">DSM 8510</strain>
    </source>
</reference>
<dbReference type="PANTHER" id="PTHR43491:SF1">
    <property type="entry name" value="UDP-N-ACETYL-D-MANNOSAMINE DEHYDROGENASE"/>
    <property type="match status" value="1"/>
</dbReference>
<dbReference type="SUPFAM" id="SSF48179">
    <property type="entry name" value="6-phosphogluconate dehydrogenase C-terminal domain-like"/>
    <property type="match status" value="1"/>
</dbReference>
<evidence type="ECO:0000256" key="1">
    <source>
        <dbReference type="ARBA" id="ARBA00023002"/>
    </source>
</evidence>
<dbReference type="Pfam" id="PF00984">
    <property type="entry name" value="UDPG_MGDP_dh"/>
    <property type="match status" value="1"/>
</dbReference>
<proteinExistence type="inferred from homology"/>
<keyword evidence="1 6" id="KW-0560">Oxidoreductase</keyword>